<dbReference type="PANTHER" id="PTHR34002">
    <property type="entry name" value="BLR1656 PROTEIN"/>
    <property type="match status" value="1"/>
</dbReference>
<dbReference type="GO" id="GO:0008810">
    <property type="term" value="F:cellulase activity"/>
    <property type="evidence" value="ECO:0007669"/>
    <property type="project" value="InterPro"/>
</dbReference>
<dbReference type="GO" id="GO:0000272">
    <property type="term" value="P:polysaccharide catabolic process"/>
    <property type="evidence" value="ECO:0007669"/>
    <property type="project" value="UniProtKB-KW"/>
</dbReference>
<name>A0A074RNR1_9AGAM</name>
<dbReference type="Gene3D" id="2.60.120.180">
    <property type="match status" value="1"/>
</dbReference>
<dbReference type="PANTHER" id="PTHR34002:SF9">
    <property type="entry name" value="XYLOGLUCAN-SPECIFIC ENDO-BETA-1,4-GLUCANASE A"/>
    <property type="match status" value="1"/>
</dbReference>
<evidence type="ECO:0000256" key="1">
    <source>
        <dbReference type="ARBA" id="ARBA00005519"/>
    </source>
</evidence>
<keyword evidence="3" id="KW-0732">Signal</keyword>
<accession>A0A074RNR1</accession>
<dbReference type="STRING" id="1423351.A0A074RNR1"/>
<comment type="similarity">
    <text evidence="1 2">Belongs to the glycosyl hydrolase 12 (cellulase H) family.</text>
</comment>
<dbReference type="InterPro" id="IPR002594">
    <property type="entry name" value="GH12"/>
</dbReference>
<comment type="caution">
    <text evidence="4">The sequence shown here is derived from an EMBL/GenBank/DDBJ whole genome shotgun (WGS) entry which is preliminary data.</text>
</comment>
<gene>
    <name evidence="4" type="ORF">V565_122880</name>
</gene>
<evidence type="ECO:0000256" key="2">
    <source>
        <dbReference type="RuleBase" id="RU361163"/>
    </source>
</evidence>
<keyword evidence="2" id="KW-0624">Polysaccharide degradation</keyword>
<evidence type="ECO:0000256" key="3">
    <source>
        <dbReference type="SAM" id="SignalP"/>
    </source>
</evidence>
<keyword evidence="5" id="KW-1185">Reference proteome</keyword>
<dbReference type="EMBL" id="AZST01000502">
    <property type="protein sequence ID" value="KEP48509.1"/>
    <property type="molecule type" value="Genomic_DNA"/>
</dbReference>
<sequence>MAKLVLAATFFALSSMVGAKPIDTPVEPPSDADKSGSVLRGEWDSQQIPKGGHQYTLYNNLWGSRKPGTTGSQITEMLLYRQAEKSISWKTQYNWQGNPNDVKSYANVALENGIRKKVSSISSIPTTWSWKYDSASNPLTADVSYDLWLSRDPKSAPSSSSSTVEVMVWLSNRHAGPAGSQITTIKVGGLQWQLFKGRVGTWDVYSFVATNELKNYHADLLHFLDVLRTLPKNGVDLREQYLVALQAGTEPFHGSATLTTSAYTVAIN</sequence>
<dbReference type="OrthoDB" id="89349at2759"/>
<dbReference type="SUPFAM" id="SSF49899">
    <property type="entry name" value="Concanavalin A-like lectins/glucanases"/>
    <property type="match status" value="1"/>
</dbReference>
<dbReference type="Pfam" id="PF01670">
    <property type="entry name" value="Glyco_hydro_12"/>
    <property type="match status" value="1"/>
</dbReference>
<keyword evidence="2" id="KW-0326">Glycosidase</keyword>
<dbReference type="AlphaFoldDB" id="A0A074RNR1"/>
<keyword evidence="2" id="KW-0119">Carbohydrate metabolism</keyword>
<organism evidence="4 5">
    <name type="scientific">Rhizoctonia solani 123E</name>
    <dbReference type="NCBI Taxonomy" id="1423351"/>
    <lineage>
        <taxon>Eukaryota</taxon>
        <taxon>Fungi</taxon>
        <taxon>Dikarya</taxon>
        <taxon>Basidiomycota</taxon>
        <taxon>Agaricomycotina</taxon>
        <taxon>Agaricomycetes</taxon>
        <taxon>Cantharellales</taxon>
        <taxon>Ceratobasidiaceae</taxon>
        <taxon>Rhizoctonia</taxon>
    </lineage>
</organism>
<dbReference type="InterPro" id="IPR013320">
    <property type="entry name" value="ConA-like_dom_sf"/>
</dbReference>
<evidence type="ECO:0000313" key="4">
    <source>
        <dbReference type="EMBL" id="KEP48509.1"/>
    </source>
</evidence>
<dbReference type="Proteomes" id="UP000027456">
    <property type="component" value="Unassembled WGS sequence"/>
</dbReference>
<keyword evidence="2 4" id="KW-0378">Hydrolase</keyword>
<evidence type="ECO:0000313" key="5">
    <source>
        <dbReference type="Proteomes" id="UP000027456"/>
    </source>
</evidence>
<reference evidence="4 5" key="1">
    <citation type="submission" date="2013-12" db="EMBL/GenBank/DDBJ databases">
        <authorList>
            <person name="Cubeta M."/>
            <person name="Pakala S."/>
            <person name="Fedorova N."/>
            <person name="Thomas E."/>
            <person name="Dean R."/>
            <person name="Jabaji S."/>
            <person name="Neate S."/>
            <person name="Toda T."/>
            <person name="Tavantzis S."/>
            <person name="Vilgalys R."/>
            <person name="Bharathan N."/>
            <person name="Pakala S."/>
            <person name="Losada L.S."/>
            <person name="Zafar N."/>
            <person name="Nierman W."/>
        </authorList>
    </citation>
    <scope>NUCLEOTIDE SEQUENCE [LARGE SCALE GENOMIC DNA]</scope>
    <source>
        <strain evidence="4 5">123E</strain>
    </source>
</reference>
<proteinExistence type="inferred from homology"/>
<feature type="chain" id="PRO_5001699971" evidence="3">
    <location>
        <begin position="20"/>
        <end position="268"/>
    </location>
</feature>
<protein>
    <submittedName>
        <fullName evidence="4">Glycoside hydrolase family 12 protein</fullName>
    </submittedName>
</protein>
<feature type="signal peptide" evidence="3">
    <location>
        <begin position="1"/>
        <end position="19"/>
    </location>
</feature>
<dbReference type="HOGENOM" id="CLU_051064_1_2_1"/>
<dbReference type="InterPro" id="IPR013319">
    <property type="entry name" value="GH11/12"/>
</dbReference>